<keyword evidence="3" id="KW-1185">Reference proteome</keyword>
<dbReference type="OrthoDB" id="8954335at2759"/>
<feature type="non-terminal residue" evidence="2">
    <location>
        <position position="1"/>
    </location>
</feature>
<organism evidence="2 3">
    <name type="scientific">Nosema granulosis</name>
    <dbReference type="NCBI Taxonomy" id="83296"/>
    <lineage>
        <taxon>Eukaryota</taxon>
        <taxon>Fungi</taxon>
        <taxon>Fungi incertae sedis</taxon>
        <taxon>Microsporidia</taxon>
        <taxon>Nosematidae</taxon>
        <taxon>Nosema</taxon>
    </lineage>
</organism>
<proteinExistence type="predicted"/>
<feature type="non-terminal residue" evidence="2">
    <location>
        <position position="728"/>
    </location>
</feature>
<dbReference type="EMBL" id="SBJO01000785">
    <property type="protein sequence ID" value="KAF9756169.1"/>
    <property type="molecule type" value="Genomic_DNA"/>
</dbReference>
<evidence type="ECO:0000313" key="3">
    <source>
        <dbReference type="Proteomes" id="UP000740883"/>
    </source>
</evidence>
<evidence type="ECO:0008006" key="4">
    <source>
        <dbReference type="Google" id="ProtNLM"/>
    </source>
</evidence>
<sequence length="728" mass="84185">SYSSKGNVTENKVKVPCTEENISCEELKKQLKEGLEEQEINNEEELRRQIKRKKEEMEASIAEGKQKTAQKRKDSLTKLEKLQLLAERIKFVERYQPTDDYEELKRKLAMRLEENDISNADEVKKQIIKKKEEIETLLHEGKPNEAKKRQDSLAKLEDIQLLSDHLKSHEEKESKFFRLDLNQDELQITKESLSNLYEDFFSMPLCSERHVLSLLLYVSLKCVDKKIVFDKTFIISDEIEKEIENEFQNLKQRLKFEEVLSSEIQNLTDELDTNLRKKSWKYSLIQLREIFRKINPLNMYDLFRLVDKVDNIAQSIKDKDIIFFLGGTGSGKSTTIHFLAGSKMKVTYLNGIKHIAPVEIINPDLIKITTSPFARSETRQITPVTVNYEDVKAYNTGSIILCDSPGFEDTNGAEIDIANGIGIVKAIKGCRTVKPVVLVSYRSIGDRFEGLKHFTRVFAGLIPGIRDQIRTFSYLFTKYPKDERSTIHAALENVRQLLTPAEKSDTSFMNLFNDMLHKTEDGALVIDPIKGKPGEILDELAESTAIHHPDKVFQFSITEKSKGIVQEQIRKQHLSILSAAERDEYLLVQYKLDQLKRLNNLLNIDYIEKTYIDCVRHVSKRLVEEYEEATSRLNRCLFHQTSLNDKDIQHYKACIAHARIAQDLKETHLGKEIIHSSAFSQYLDQQMNMLVEDLKEKQVNDSSVKITLDKMKLISHYTVLCTNQYCIS</sequence>
<dbReference type="Proteomes" id="UP000740883">
    <property type="component" value="Unassembled WGS sequence"/>
</dbReference>
<dbReference type="AlphaFoldDB" id="A0A9P6KWW3"/>
<gene>
    <name evidence="2" type="ORF">NGRA_3297</name>
</gene>
<reference evidence="2 3" key="1">
    <citation type="journal article" date="2020" name="Genome Biol. Evol.">
        <title>Comparative genomics of strictly vertically transmitted, feminizing microsporidia endosymbionts of amphipod crustaceans.</title>
        <authorList>
            <person name="Cormier A."/>
            <person name="Chebbi M.A."/>
            <person name="Giraud I."/>
            <person name="Wattier R."/>
            <person name="Teixeira M."/>
            <person name="Gilbert C."/>
            <person name="Rigaud T."/>
            <person name="Cordaux R."/>
        </authorList>
    </citation>
    <scope>NUCLEOTIDE SEQUENCE [LARGE SCALE GENOMIC DNA]</scope>
    <source>
        <strain evidence="2 3">Ou3-Ou53</strain>
    </source>
</reference>
<name>A0A9P6KWW3_9MICR</name>
<evidence type="ECO:0000256" key="1">
    <source>
        <dbReference type="SAM" id="MobiDB-lite"/>
    </source>
</evidence>
<comment type="caution">
    <text evidence="2">The sequence shown here is derived from an EMBL/GenBank/DDBJ whole genome shotgun (WGS) entry which is preliminary data.</text>
</comment>
<dbReference type="InterPro" id="IPR027417">
    <property type="entry name" value="P-loop_NTPase"/>
</dbReference>
<dbReference type="SUPFAM" id="SSF52540">
    <property type="entry name" value="P-loop containing nucleoside triphosphate hydrolases"/>
    <property type="match status" value="1"/>
</dbReference>
<feature type="region of interest" description="Disordered" evidence="1">
    <location>
        <begin position="54"/>
        <end position="74"/>
    </location>
</feature>
<dbReference type="Gene3D" id="3.40.50.300">
    <property type="entry name" value="P-loop containing nucleotide triphosphate hydrolases"/>
    <property type="match status" value="1"/>
</dbReference>
<protein>
    <recommendedName>
        <fullName evidence="4">G domain-containing protein</fullName>
    </recommendedName>
</protein>
<evidence type="ECO:0000313" key="2">
    <source>
        <dbReference type="EMBL" id="KAF9756169.1"/>
    </source>
</evidence>
<accession>A0A9P6KWW3</accession>